<keyword evidence="1" id="KW-0732">Signal</keyword>
<dbReference type="InterPro" id="IPR014044">
    <property type="entry name" value="CAP_dom"/>
</dbReference>
<keyword evidence="4" id="KW-1185">Reference proteome</keyword>
<proteinExistence type="predicted"/>
<feature type="signal peptide" evidence="1">
    <location>
        <begin position="1"/>
        <end position="18"/>
    </location>
</feature>
<dbReference type="EMBL" id="MU006091">
    <property type="protein sequence ID" value="KAF2841183.1"/>
    <property type="molecule type" value="Genomic_DNA"/>
</dbReference>
<dbReference type="AlphaFoldDB" id="A0A9P4VRQ2"/>
<feature type="chain" id="PRO_5040153845" description="SCP domain-containing protein" evidence="1">
    <location>
        <begin position="19"/>
        <end position="216"/>
    </location>
</feature>
<evidence type="ECO:0000256" key="1">
    <source>
        <dbReference type="SAM" id="SignalP"/>
    </source>
</evidence>
<evidence type="ECO:0000313" key="3">
    <source>
        <dbReference type="EMBL" id="KAF2841183.1"/>
    </source>
</evidence>
<dbReference type="Pfam" id="PF00188">
    <property type="entry name" value="CAP"/>
    <property type="match status" value="1"/>
</dbReference>
<accession>A0A9P4VRQ2</accession>
<comment type="caution">
    <text evidence="3">The sequence shown here is derived from an EMBL/GenBank/DDBJ whole genome shotgun (WGS) entry which is preliminary data.</text>
</comment>
<dbReference type="SUPFAM" id="SSF55797">
    <property type="entry name" value="PR-1-like"/>
    <property type="match status" value="1"/>
</dbReference>
<dbReference type="OrthoDB" id="5350391at2759"/>
<name>A0A9P4VRQ2_9PEZI</name>
<dbReference type="Proteomes" id="UP000799429">
    <property type="component" value="Unassembled WGS sequence"/>
</dbReference>
<sequence length="216" mass="23964">MLLITQLAFMLILPAINGLPQAQTLAPSFYSPPDPVNVTEPAIRSVQAACPNTSGICIIDVINRWRRRFGKPDMRWDDWLVSTARSTVDYNRCGAKGQSHHMAGINNVNEVITPGSDFSPVWLYGGSPFEATYVIWLCEREAIQLTRDEERQNVNWCTTVVQDIYHIDLRGITGHADTLQNPGLSRIGCAYCANPDNAGKPNGGFPWAGQWACNML</sequence>
<evidence type="ECO:0000313" key="4">
    <source>
        <dbReference type="Proteomes" id="UP000799429"/>
    </source>
</evidence>
<dbReference type="InterPro" id="IPR035940">
    <property type="entry name" value="CAP_sf"/>
</dbReference>
<evidence type="ECO:0000259" key="2">
    <source>
        <dbReference type="Pfam" id="PF00188"/>
    </source>
</evidence>
<reference evidence="3" key="1">
    <citation type="journal article" date="2020" name="Stud. Mycol.">
        <title>101 Dothideomycetes genomes: a test case for predicting lifestyles and emergence of pathogens.</title>
        <authorList>
            <person name="Haridas S."/>
            <person name="Albert R."/>
            <person name="Binder M."/>
            <person name="Bloem J."/>
            <person name="Labutti K."/>
            <person name="Salamov A."/>
            <person name="Andreopoulos B."/>
            <person name="Baker S."/>
            <person name="Barry K."/>
            <person name="Bills G."/>
            <person name="Bluhm B."/>
            <person name="Cannon C."/>
            <person name="Castanera R."/>
            <person name="Culley D."/>
            <person name="Daum C."/>
            <person name="Ezra D."/>
            <person name="Gonzalez J."/>
            <person name="Henrissat B."/>
            <person name="Kuo A."/>
            <person name="Liang C."/>
            <person name="Lipzen A."/>
            <person name="Lutzoni F."/>
            <person name="Magnuson J."/>
            <person name="Mondo S."/>
            <person name="Nolan M."/>
            <person name="Ohm R."/>
            <person name="Pangilinan J."/>
            <person name="Park H.-J."/>
            <person name="Ramirez L."/>
            <person name="Alfaro M."/>
            <person name="Sun H."/>
            <person name="Tritt A."/>
            <person name="Yoshinaga Y."/>
            <person name="Zwiers L.-H."/>
            <person name="Turgeon B."/>
            <person name="Goodwin S."/>
            <person name="Spatafora J."/>
            <person name="Crous P."/>
            <person name="Grigoriev I."/>
        </authorList>
    </citation>
    <scope>NUCLEOTIDE SEQUENCE</scope>
    <source>
        <strain evidence="3">CBS 101060</strain>
    </source>
</reference>
<organism evidence="3 4">
    <name type="scientific">Patellaria atrata CBS 101060</name>
    <dbReference type="NCBI Taxonomy" id="1346257"/>
    <lineage>
        <taxon>Eukaryota</taxon>
        <taxon>Fungi</taxon>
        <taxon>Dikarya</taxon>
        <taxon>Ascomycota</taxon>
        <taxon>Pezizomycotina</taxon>
        <taxon>Dothideomycetes</taxon>
        <taxon>Dothideomycetes incertae sedis</taxon>
        <taxon>Patellariales</taxon>
        <taxon>Patellariaceae</taxon>
        <taxon>Patellaria</taxon>
    </lineage>
</organism>
<protein>
    <recommendedName>
        <fullName evidence="2">SCP domain-containing protein</fullName>
    </recommendedName>
</protein>
<feature type="domain" description="SCP" evidence="2">
    <location>
        <begin position="60"/>
        <end position="197"/>
    </location>
</feature>
<gene>
    <name evidence="3" type="ORF">M501DRAFT_1029315</name>
</gene>